<dbReference type="EMBL" id="CP053587">
    <property type="protein sequence ID" value="WNZ26881.1"/>
    <property type="molecule type" value="Genomic_DNA"/>
</dbReference>
<proteinExistence type="predicted"/>
<gene>
    <name evidence="1" type="ORF">HJG54_28545</name>
    <name evidence="2" type="ORF">HJG54_34370</name>
</gene>
<evidence type="ECO:0000313" key="2">
    <source>
        <dbReference type="EMBL" id="WNZ27907.1"/>
    </source>
</evidence>
<dbReference type="AlphaFoldDB" id="A0AA96WL70"/>
<sequence>MAGELVGPVDLGQLDPNLYAILTVSQPSQLGLPQRIGADVVIVRLEQQIPAQRDVRCGNVCSLNKGLRGCPPNCGN</sequence>
<dbReference type="EMBL" id="CP053587">
    <property type="protein sequence ID" value="WNZ27907.1"/>
    <property type="molecule type" value="Genomic_DNA"/>
</dbReference>
<organism evidence="2">
    <name type="scientific">Leptolyngbya sp. NK1-12</name>
    <dbReference type="NCBI Taxonomy" id="2547451"/>
    <lineage>
        <taxon>Bacteria</taxon>
        <taxon>Bacillati</taxon>
        <taxon>Cyanobacteriota</taxon>
        <taxon>Cyanophyceae</taxon>
        <taxon>Leptolyngbyales</taxon>
        <taxon>Leptolyngbyaceae</taxon>
        <taxon>Leptolyngbya group</taxon>
        <taxon>Leptolyngbya</taxon>
    </lineage>
</organism>
<accession>A0AA96WL70</accession>
<reference evidence="2" key="1">
    <citation type="submission" date="2020-05" db="EMBL/GenBank/DDBJ databases">
        <authorList>
            <person name="Zhu T."/>
            <person name="Keshari N."/>
            <person name="Lu X."/>
        </authorList>
    </citation>
    <scope>NUCLEOTIDE SEQUENCE</scope>
    <source>
        <strain evidence="2">NK1-12</strain>
    </source>
</reference>
<evidence type="ECO:0000313" key="1">
    <source>
        <dbReference type="EMBL" id="WNZ26881.1"/>
    </source>
</evidence>
<name>A0AA96WL70_9CYAN</name>
<protein>
    <submittedName>
        <fullName evidence="2">Uncharacterized protein</fullName>
    </submittedName>
</protein>
<dbReference type="RefSeq" id="WP_316436443.1">
    <property type="nucleotide sequence ID" value="NZ_CP053587.1"/>
</dbReference>